<evidence type="ECO:0000313" key="2">
    <source>
        <dbReference type="EMBL" id="ORE13814.1"/>
    </source>
</evidence>
<name>A0A1X0RPB8_RHIZD</name>
<evidence type="ECO:0000313" key="3">
    <source>
        <dbReference type="Proteomes" id="UP000242381"/>
    </source>
</evidence>
<dbReference type="EMBL" id="KV921508">
    <property type="protein sequence ID" value="ORE13814.1"/>
    <property type="molecule type" value="Genomic_DNA"/>
</dbReference>
<reference evidence="2 3" key="1">
    <citation type="journal article" date="2016" name="Proc. Natl. Acad. Sci. U.S.A.">
        <title>Lipid metabolic changes in an early divergent fungus govern the establishment of a mutualistic symbiosis with endobacteria.</title>
        <authorList>
            <person name="Lastovetsky O.A."/>
            <person name="Gaspar M.L."/>
            <person name="Mondo S.J."/>
            <person name="LaButti K.M."/>
            <person name="Sandor L."/>
            <person name="Grigoriev I.V."/>
            <person name="Henry S.A."/>
            <person name="Pawlowska T.E."/>
        </authorList>
    </citation>
    <scope>NUCLEOTIDE SEQUENCE [LARGE SCALE GENOMIC DNA]</scope>
    <source>
        <strain evidence="2 3">ATCC 11559</strain>
    </source>
</reference>
<proteinExistence type="predicted"/>
<dbReference type="OMA" id="KFFERAD"/>
<protein>
    <submittedName>
        <fullName evidence="2">Uncharacterized protein</fullName>
    </submittedName>
</protein>
<accession>A0A1X0RPB8</accession>
<feature type="chain" id="PRO_5013027044" evidence="1">
    <location>
        <begin position="16"/>
        <end position="119"/>
    </location>
</feature>
<gene>
    <name evidence="2" type="ORF">BCV71DRAFT_277331</name>
</gene>
<evidence type="ECO:0000256" key="1">
    <source>
        <dbReference type="SAM" id="SignalP"/>
    </source>
</evidence>
<feature type="non-terminal residue" evidence="2">
    <location>
        <position position="119"/>
    </location>
</feature>
<keyword evidence="1" id="KW-0732">Signal</keyword>
<dbReference type="Proteomes" id="UP000242381">
    <property type="component" value="Unassembled WGS sequence"/>
</dbReference>
<feature type="signal peptide" evidence="1">
    <location>
        <begin position="1"/>
        <end position="15"/>
    </location>
</feature>
<dbReference type="AlphaFoldDB" id="A0A1X0RPB8"/>
<organism evidence="2 3">
    <name type="scientific">Rhizopus microsporus</name>
    <dbReference type="NCBI Taxonomy" id="58291"/>
    <lineage>
        <taxon>Eukaryota</taxon>
        <taxon>Fungi</taxon>
        <taxon>Fungi incertae sedis</taxon>
        <taxon>Mucoromycota</taxon>
        <taxon>Mucoromycotina</taxon>
        <taxon>Mucoromycetes</taxon>
        <taxon>Mucorales</taxon>
        <taxon>Mucorineae</taxon>
        <taxon>Rhizopodaceae</taxon>
        <taxon>Rhizopus</taxon>
    </lineage>
</organism>
<sequence>MRFLLLLAVVRPILSKEGDLKTKEEMEGLDVSGNVQDLLSFIIGKEKVCLDTLDFVGLSTDCSDLEPFLKKYQQIKKKIMVDLLPYTNKIHEYDCSQLLREPERLKAFDCRSQPYKRSK</sequence>